<evidence type="ECO:0000256" key="3">
    <source>
        <dbReference type="ARBA" id="ARBA00007185"/>
    </source>
</evidence>
<comment type="similarity">
    <text evidence="3">Belongs to the aconitase/IPM isomerase family.</text>
</comment>
<name>A0A2S6I259_9BACT</name>
<evidence type="ECO:0000256" key="6">
    <source>
        <dbReference type="ARBA" id="ARBA00022532"/>
    </source>
</evidence>
<evidence type="ECO:0000256" key="9">
    <source>
        <dbReference type="ARBA" id="ARBA00023004"/>
    </source>
</evidence>
<evidence type="ECO:0000256" key="10">
    <source>
        <dbReference type="ARBA" id="ARBA00023014"/>
    </source>
</evidence>
<gene>
    <name evidence="18" type="ORF">CLV84_2158</name>
</gene>
<dbReference type="GO" id="GO:0003994">
    <property type="term" value="F:aconitate hydratase activity"/>
    <property type="evidence" value="ECO:0007669"/>
    <property type="project" value="UniProtKB-EC"/>
</dbReference>
<dbReference type="InterPro" id="IPR036008">
    <property type="entry name" value="Aconitase_4Fe-4S_dom"/>
</dbReference>
<sequence>MAFDIDLIKKVYDDLPGKIAEAREKLGKPLTLTEKILYTHLHPESPLQQYNRGKDYVFFQPDRVAMQDATAQMALLQFMMAGRDKVAVPSTVHCDHLILAEEGATEDLARANDENKEVYDFLSTVSDKYGIGFWKPGAGIIHQIVLENYAFPGGMMIGTDSHTPNAGGLGMVAIGVGGADAVDVMAGMPWELKMPKVIGVKLTGKLSGWTSSKDVILKVAGILTVKGGTGAIVEYFGEGARNLSCTGKGTICNMGAEIGATTSTFGYDESMSRYLRATDRTEVAELADQVAEHLTGDAACYANPEQYFDRVIEIDLSTLEPHINGPYTPDRAFPISEFAAAVDKFEFPPVLEVGLIGSCTNSSYEDLDRAASLARQAKQKGLKVKSEFTVTPGSEQIRFTVDRDGQLKEFEDIGGVVLANACGPCIGQWARHTDDPNRANSILTSFNRNFAKRNDGNPQTRGFVASPEIVTAMAISGSMKFNPLTDTLINERGEEVMLDPPTGVELPPNGFAVEDAGYQDPAEDGSGIEVVVDPKSDRLQLLDPFKPIRPEQVSDMRVLIKAKGKCTTDHISMAGPWLTYRGHLENISQNCLIGAINAYNDKTNSVINYVTNEYMAVPDSALTYRDNQIGQIVVGEENYGEGSSREHAAMEPRWLGVHAVLVKSFARIHETNLKKQGMLALTFVNADDYDKIRQDDKVTISDFASMAPDRNLTVVLDHADGTQESFEVAHTYNQAQIGWVTAGSALNKIREELTA</sequence>
<evidence type="ECO:0000313" key="18">
    <source>
        <dbReference type="EMBL" id="PPK85266.1"/>
    </source>
</evidence>
<dbReference type="GO" id="GO:0005829">
    <property type="term" value="C:cytosol"/>
    <property type="evidence" value="ECO:0007669"/>
    <property type="project" value="TreeGrafter"/>
</dbReference>
<dbReference type="NCBIfam" id="TIGR01340">
    <property type="entry name" value="aconitase_mito"/>
    <property type="match status" value="1"/>
</dbReference>
<dbReference type="EC" id="4.2.1.3" evidence="4"/>
<keyword evidence="6" id="KW-0816">Tricarboxylic acid cycle</keyword>
<dbReference type="RefSeq" id="WP_104419774.1">
    <property type="nucleotide sequence ID" value="NZ_PTJC01000006.1"/>
</dbReference>
<keyword evidence="10" id="KW-0411">Iron-sulfur</keyword>
<dbReference type="GO" id="GO:0046872">
    <property type="term" value="F:metal ion binding"/>
    <property type="evidence" value="ECO:0007669"/>
    <property type="project" value="UniProtKB-KW"/>
</dbReference>
<dbReference type="Gene3D" id="3.20.19.10">
    <property type="entry name" value="Aconitase, domain 4"/>
    <property type="match status" value="1"/>
</dbReference>
<dbReference type="PANTHER" id="PTHR43160:SF3">
    <property type="entry name" value="ACONITATE HYDRATASE, MITOCHONDRIAL"/>
    <property type="match status" value="1"/>
</dbReference>
<dbReference type="FunFam" id="3.40.1060.10:FF:000001">
    <property type="entry name" value="Aconitate hydratase, mitochondrial"/>
    <property type="match status" value="1"/>
</dbReference>
<dbReference type="InterPro" id="IPR018136">
    <property type="entry name" value="Aconitase_4Fe-4S_BS"/>
</dbReference>
<dbReference type="Proteomes" id="UP000237662">
    <property type="component" value="Unassembled WGS sequence"/>
</dbReference>
<dbReference type="FunFam" id="3.30.499.10:FF:000004">
    <property type="entry name" value="Aconitate hydratase, mitochondrial"/>
    <property type="match status" value="1"/>
</dbReference>
<comment type="catalytic activity">
    <reaction evidence="12">
        <text>citrate = D-threo-isocitrate</text>
        <dbReference type="Rhea" id="RHEA:10336"/>
        <dbReference type="ChEBI" id="CHEBI:15562"/>
        <dbReference type="ChEBI" id="CHEBI:16947"/>
        <dbReference type="EC" id="4.2.1.3"/>
    </reaction>
</comment>
<dbReference type="SUPFAM" id="SSF52016">
    <property type="entry name" value="LeuD/IlvD-like"/>
    <property type="match status" value="1"/>
</dbReference>
<evidence type="ECO:0000256" key="8">
    <source>
        <dbReference type="ARBA" id="ARBA00022946"/>
    </source>
</evidence>
<keyword evidence="11" id="KW-0456">Lyase</keyword>
<evidence type="ECO:0000256" key="13">
    <source>
        <dbReference type="ARBA" id="ARBA00029682"/>
    </source>
</evidence>
<dbReference type="InterPro" id="IPR015928">
    <property type="entry name" value="Aconitase/3IPM_dehydase_swvl"/>
</dbReference>
<keyword evidence="7" id="KW-0479">Metal-binding</keyword>
<keyword evidence="19" id="KW-1185">Reference proteome</keyword>
<dbReference type="NCBIfam" id="NF005558">
    <property type="entry name" value="PRK07229.1"/>
    <property type="match status" value="1"/>
</dbReference>
<dbReference type="InterPro" id="IPR000573">
    <property type="entry name" value="AconitaseA/IPMdHydase_ssu_swvl"/>
</dbReference>
<comment type="cofactor">
    <cofactor evidence="1">
        <name>[4Fe-4S] cluster</name>
        <dbReference type="ChEBI" id="CHEBI:49883"/>
    </cofactor>
</comment>
<dbReference type="Pfam" id="PF00694">
    <property type="entry name" value="Aconitase_C"/>
    <property type="match status" value="1"/>
</dbReference>
<feature type="domain" description="Aconitase/3-isopropylmalate dehydratase large subunit alpha/beta/alpha" evidence="16">
    <location>
        <begin position="34"/>
        <end position="477"/>
    </location>
</feature>
<dbReference type="AlphaFoldDB" id="A0A2S6I259"/>
<dbReference type="Gene3D" id="3.40.1060.10">
    <property type="entry name" value="Aconitase, Domain 2"/>
    <property type="match status" value="1"/>
</dbReference>
<dbReference type="PANTHER" id="PTHR43160">
    <property type="entry name" value="ACONITATE HYDRATASE B"/>
    <property type="match status" value="1"/>
</dbReference>
<evidence type="ECO:0000256" key="15">
    <source>
        <dbReference type="ARBA" id="ARBA00031977"/>
    </source>
</evidence>
<organism evidence="18 19">
    <name type="scientific">Neolewinella xylanilytica</name>
    <dbReference type="NCBI Taxonomy" id="1514080"/>
    <lineage>
        <taxon>Bacteria</taxon>
        <taxon>Pseudomonadati</taxon>
        <taxon>Bacteroidota</taxon>
        <taxon>Saprospiria</taxon>
        <taxon>Saprospirales</taxon>
        <taxon>Lewinellaceae</taxon>
        <taxon>Neolewinella</taxon>
    </lineage>
</organism>
<keyword evidence="8" id="KW-0809">Transit peptide</keyword>
<dbReference type="SUPFAM" id="SSF53732">
    <property type="entry name" value="Aconitase iron-sulfur domain"/>
    <property type="match status" value="1"/>
</dbReference>
<dbReference type="FunFam" id="3.20.19.10:FF:000002">
    <property type="entry name" value="Aconitate hydratase, mitochondrial"/>
    <property type="match status" value="1"/>
</dbReference>
<dbReference type="UniPathway" id="UPA00223">
    <property type="reaction ID" value="UER00718"/>
</dbReference>
<dbReference type="OrthoDB" id="9764318at2"/>
<evidence type="ECO:0000313" key="19">
    <source>
        <dbReference type="Proteomes" id="UP000237662"/>
    </source>
</evidence>
<evidence type="ECO:0000256" key="7">
    <source>
        <dbReference type="ARBA" id="ARBA00022723"/>
    </source>
</evidence>
<dbReference type="InterPro" id="IPR006248">
    <property type="entry name" value="Aconitase_mito-like"/>
</dbReference>
<evidence type="ECO:0000256" key="11">
    <source>
        <dbReference type="ARBA" id="ARBA00023239"/>
    </source>
</evidence>
<dbReference type="Gene3D" id="3.30.499.10">
    <property type="entry name" value="Aconitase, domain 3"/>
    <property type="match status" value="2"/>
</dbReference>
<comment type="pathway">
    <text evidence="2">Carbohydrate metabolism; tricarboxylic acid cycle; isocitrate from oxaloacetate: step 2/2.</text>
</comment>
<dbReference type="InterPro" id="IPR001030">
    <property type="entry name" value="Acoase/IPM_deHydtase_lsu_aba"/>
</dbReference>
<dbReference type="Pfam" id="PF00330">
    <property type="entry name" value="Aconitase"/>
    <property type="match status" value="1"/>
</dbReference>
<evidence type="ECO:0000256" key="12">
    <source>
        <dbReference type="ARBA" id="ARBA00023501"/>
    </source>
</evidence>
<comment type="caution">
    <text evidence="18">The sequence shown here is derived from an EMBL/GenBank/DDBJ whole genome shotgun (WGS) entry which is preliminary data.</text>
</comment>
<evidence type="ECO:0000259" key="17">
    <source>
        <dbReference type="Pfam" id="PF00694"/>
    </source>
</evidence>
<keyword evidence="9" id="KW-0408">Iron</keyword>
<dbReference type="GO" id="GO:0051539">
    <property type="term" value="F:4 iron, 4 sulfur cluster binding"/>
    <property type="evidence" value="ECO:0007669"/>
    <property type="project" value="InterPro"/>
</dbReference>
<dbReference type="InterPro" id="IPR015931">
    <property type="entry name" value="Acnase/IPM_dHydase_lsu_aba_1/3"/>
</dbReference>
<evidence type="ECO:0000256" key="14">
    <source>
        <dbReference type="ARBA" id="ARBA00031081"/>
    </source>
</evidence>
<accession>A0A2S6I259</accession>
<dbReference type="PRINTS" id="PR00415">
    <property type="entry name" value="ACONITASE"/>
</dbReference>
<reference evidence="18 19" key="1">
    <citation type="submission" date="2018-02" db="EMBL/GenBank/DDBJ databases">
        <title>Genomic Encyclopedia of Archaeal and Bacterial Type Strains, Phase II (KMG-II): from individual species to whole genera.</title>
        <authorList>
            <person name="Goeker M."/>
        </authorList>
    </citation>
    <scope>NUCLEOTIDE SEQUENCE [LARGE SCALE GENOMIC DNA]</scope>
    <source>
        <strain evidence="18 19">DSM 29526</strain>
    </source>
</reference>
<dbReference type="FunFam" id="3.30.499.10:FF:000003">
    <property type="entry name" value="Aconitate hydratase, mitochondrial"/>
    <property type="match status" value="1"/>
</dbReference>
<dbReference type="GO" id="GO:0006099">
    <property type="term" value="P:tricarboxylic acid cycle"/>
    <property type="evidence" value="ECO:0007669"/>
    <property type="project" value="UniProtKB-UniPathway"/>
</dbReference>
<evidence type="ECO:0000259" key="16">
    <source>
        <dbReference type="Pfam" id="PF00330"/>
    </source>
</evidence>
<dbReference type="PROSITE" id="PS01244">
    <property type="entry name" value="ACONITASE_2"/>
    <property type="match status" value="1"/>
</dbReference>
<evidence type="ECO:0000256" key="2">
    <source>
        <dbReference type="ARBA" id="ARBA00004717"/>
    </source>
</evidence>
<evidence type="ECO:0000256" key="1">
    <source>
        <dbReference type="ARBA" id="ARBA00001966"/>
    </source>
</evidence>
<evidence type="ECO:0000256" key="4">
    <source>
        <dbReference type="ARBA" id="ARBA00012926"/>
    </source>
</evidence>
<dbReference type="InterPro" id="IPR050926">
    <property type="entry name" value="Aconitase/IPM_isomerase"/>
</dbReference>
<proteinExistence type="inferred from homology"/>
<protein>
    <recommendedName>
        <fullName evidence="5">Aconitate hydratase A</fullName>
        <ecNumber evidence="4">4.2.1.3</ecNumber>
    </recommendedName>
    <alternativeName>
        <fullName evidence="13">Citrate hydro-lyase</fullName>
    </alternativeName>
    <alternativeName>
        <fullName evidence="15">Iron-responsive protein-like</fullName>
    </alternativeName>
    <alternativeName>
        <fullName evidence="14">RNA-binding protein</fullName>
    </alternativeName>
</protein>
<feature type="domain" description="Aconitase A/isopropylmalate dehydratase small subunit swivel" evidence="17">
    <location>
        <begin position="556"/>
        <end position="685"/>
    </location>
</feature>
<dbReference type="EMBL" id="PTJC01000006">
    <property type="protein sequence ID" value="PPK85266.1"/>
    <property type="molecule type" value="Genomic_DNA"/>
</dbReference>
<dbReference type="InterPro" id="IPR015932">
    <property type="entry name" value="Aconitase_dom2"/>
</dbReference>
<evidence type="ECO:0000256" key="5">
    <source>
        <dbReference type="ARBA" id="ARBA00019378"/>
    </source>
</evidence>
<dbReference type="PROSITE" id="PS00450">
    <property type="entry name" value="ACONITASE_1"/>
    <property type="match status" value="1"/>
</dbReference>